<proteinExistence type="predicted"/>
<keyword evidence="2" id="KW-1185">Reference proteome</keyword>
<evidence type="ECO:0000313" key="2">
    <source>
        <dbReference type="Proteomes" id="UP000235116"/>
    </source>
</evidence>
<organism evidence="1 2">
    <name type="scientific">Ketobacter alkanivorans</name>
    <dbReference type="NCBI Taxonomy" id="1917421"/>
    <lineage>
        <taxon>Bacteria</taxon>
        <taxon>Pseudomonadati</taxon>
        <taxon>Pseudomonadota</taxon>
        <taxon>Gammaproteobacteria</taxon>
        <taxon>Pseudomonadales</taxon>
        <taxon>Ketobacteraceae</taxon>
        <taxon>Ketobacter</taxon>
    </lineage>
</organism>
<sequence length="382" mass="43386">MLGWSLDELSLAAMVDGVMEPIPFQIDQYNTGGAIYFEGWHIPMSGSPNLMDGTDKILFLFKDAGPRLDPRVPFDGEMVAEVVTRDRDGVERFVYLVRNSRLRSEEQYVRYSAELGLVETDFYSLRYNKKNHLQWDDFSYVNYVGERPLDSMKLRLNTGILTSVTDTELNNNQMIALPTGEIIGPIRTTTQLDFNLYLFGVSILQLSMQIHHYPKSIMYDVRGIIPELRRKLLVDPSLTMSLDANRLLGAETRTSAWPDKFGTVDGVVDDNELKMIEAGLDPANNWLWVTSKRNLDILAFVDYLGDFNEPMALLYKDDLEKYEPPEVFPGQMPNVGYGITSFPMTGFIGFVVSLFVSDGYEGDPNEFAPYARTLPDLEVRAM</sequence>
<dbReference type="AlphaFoldDB" id="A0A2K9LQU7"/>
<protein>
    <submittedName>
        <fullName evidence="1">Uncharacterized protein</fullName>
    </submittedName>
</protein>
<gene>
    <name evidence="1" type="ORF">Kalk_12490</name>
</gene>
<name>A0A2K9LQU7_9GAMM</name>
<reference evidence="2" key="1">
    <citation type="submission" date="2017-08" db="EMBL/GenBank/DDBJ databases">
        <title>Direct submision.</title>
        <authorList>
            <person name="Kim S.-J."/>
            <person name="Rhee S.-K."/>
        </authorList>
    </citation>
    <scope>NUCLEOTIDE SEQUENCE [LARGE SCALE GENOMIC DNA]</scope>
    <source>
        <strain evidence="2">GI5</strain>
    </source>
</reference>
<dbReference type="KEGG" id="kak:Kalk_12490"/>
<evidence type="ECO:0000313" key="1">
    <source>
        <dbReference type="EMBL" id="AUM13194.1"/>
    </source>
</evidence>
<dbReference type="Proteomes" id="UP000235116">
    <property type="component" value="Chromosome"/>
</dbReference>
<dbReference type="EMBL" id="CP022684">
    <property type="protein sequence ID" value="AUM13194.1"/>
    <property type="molecule type" value="Genomic_DNA"/>
</dbReference>
<accession>A0A2K9LQU7</accession>